<dbReference type="EMBL" id="JAACJL010000015">
    <property type="protein sequence ID" value="KAF4620603.1"/>
    <property type="molecule type" value="Genomic_DNA"/>
</dbReference>
<feature type="region of interest" description="Disordered" evidence="1">
    <location>
        <begin position="335"/>
        <end position="363"/>
    </location>
</feature>
<feature type="compositionally biased region" description="Polar residues" evidence="1">
    <location>
        <begin position="340"/>
        <end position="351"/>
    </location>
</feature>
<feature type="region of interest" description="Disordered" evidence="1">
    <location>
        <begin position="1"/>
        <end position="61"/>
    </location>
</feature>
<comment type="caution">
    <text evidence="2">The sequence shown here is derived from an EMBL/GenBank/DDBJ whole genome shotgun (WGS) entry which is preliminary data.</text>
</comment>
<organism evidence="2 3">
    <name type="scientific">Agrocybe pediades</name>
    <dbReference type="NCBI Taxonomy" id="84607"/>
    <lineage>
        <taxon>Eukaryota</taxon>
        <taxon>Fungi</taxon>
        <taxon>Dikarya</taxon>
        <taxon>Basidiomycota</taxon>
        <taxon>Agaricomycotina</taxon>
        <taxon>Agaricomycetes</taxon>
        <taxon>Agaricomycetidae</taxon>
        <taxon>Agaricales</taxon>
        <taxon>Agaricineae</taxon>
        <taxon>Strophariaceae</taxon>
        <taxon>Agrocybe</taxon>
    </lineage>
</organism>
<keyword evidence="3" id="KW-1185">Reference proteome</keyword>
<dbReference type="AlphaFoldDB" id="A0A8H4R0I4"/>
<proteinExistence type="predicted"/>
<dbReference type="Proteomes" id="UP000521872">
    <property type="component" value="Unassembled WGS sequence"/>
</dbReference>
<evidence type="ECO:0000256" key="1">
    <source>
        <dbReference type="SAM" id="MobiDB-lite"/>
    </source>
</evidence>
<sequence length="448" mass="49480">MDLGTSGNGEHKKAGIVYYGQESPSHRHGSDRTGDTSTPPVTSSGTESDGRPSPSLYDLDAFDFPAPPPMLSPTIRRIKSSPWFNMAEDRYGEGTSVNRWRADVSAYDCTQMKRHSHAGIGTTPGAQRDSIGGCSDETYASGTRRHHHKFCSGEQQSPNIFCSDASIPRSEDKSLATGSFLFFGDTDTRVRNDIPSASGSCPDRSSWSIPTTARDSGELSSRLSHRMSNYQDQRPNALTIPYLEPPETHHSMFGPLPRIIRKVASMRSDNPHKQEASVHDISHVAGQRQVSKRRSLRTIFRPSSERVSADDVRLRHKSNVDARCPQFSFDTNLRADEAQSHPQNTLNTSQRGWPAHDSGGGGDHRVRFDKNLARTNDPYLAGPGRGKEELLSSRSFIDITPDKTRKSTEGARKERFKTLMTRASISLFGWKKAKANQSSSCGIVSSDK</sequence>
<feature type="compositionally biased region" description="Polar residues" evidence="1">
    <location>
        <begin position="195"/>
        <end position="219"/>
    </location>
</feature>
<feature type="compositionally biased region" description="Basic and acidic residues" evidence="1">
    <location>
        <begin position="24"/>
        <end position="34"/>
    </location>
</feature>
<protein>
    <submittedName>
        <fullName evidence="2">Uncharacterized protein</fullName>
    </submittedName>
</protein>
<name>A0A8H4R0I4_9AGAR</name>
<feature type="region of interest" description="Disordered" evidence="1">
    <location>
        <begin position="193"/>
        <end position="219"/>
    </location>
</feature>
<reference evidence="2 3" key="1">
    <citation type="submission" date="2019-12" db="EMBL/GenBank/DDBJ databases">
        <authorList>
            <person name="Floudas D."/>
            <person name="Bentzer J."/>
            <person name="Ahren D."/>
            <person name="Johansson T."/>
            <person name="Persson P."/>
            <person name="Tunlid A."/>
        </authorList>
    </citation>
    <scope>NUCLEOTIDE SEQUENCE [LARGE SCALE GENOMIC DNA]</scope>
    <source>
        <strain evidence="2 3">CBS 102.39</strain>
    </source>
</reference>
<accession>A0A8H4R0I4</accession>
<evidence type="ECO:0000313" key="3">
    <source>
        <dbReference type="Proteomes" id="UP000521872"/>
    </source>
</evidence>
<gene>
    <name evidence="2" type="ORF">D9613_000648</name>
</gene>
<feature type="compositionally biased region" description="Polar residues" evidence="1">
    <location>
        <begin position="35"/>
        <end position="47"/>
    </location>
</feature>
<evidence type="ECO:0000313" key="2">
    <source>
        <dbReference type="EMBL" id="KAF4620603.1"/>
    </source>
</evidence>